<sequence length="442" mass="46594">MKHSLFLLLAAAALLSSCKKDGPIDFPAANYVGFVYTSTNDTAGNGIIALGRASNGTLTELPGSPYPTGAAGDAAEGDFDTQGALRVVGDYLLAVNAGANPTNGSISVFKINRNNGRLTRIDQNPATLALDNMDSRGIRAASLAASTVGGTSWVVVANQHSNPHYEMNPARAVGTVQASALRNLAIFTLNPATGVLQFSRVGPTYDSGQFGGPTTVEFNAAGTKLITSTWGVAHFMTPDADLAVQKPGRLYVYSFAGGTLTQTGLYEEPGVSGNIGISWSPNGQYIYMSNFNLHSSKENNSLTVHDGTTAAKLQNFATGGRNDEGCWTHVSLDRTKLYVASFGENIVSVFDIGPNNRLSQSLNPNFFARGGNLPMGDTKDMYETPGGYLYVLGAFQSHSVTIFKMAANGALTEEAGSPYRIPSSGGKTKEQHAFLGLTGFEK</sequence>
<dbReference type="GO" id="GO:0017057">
    <property type="term" value="F:6-phosphogluconolactonase activity"/>
    <property type="evidence" value="ECO:0007669"/>
    <property type="project" value="TreeGrafter"/>
</dbReference>
<dbReference type="PANTHER" id="PTHR30344:SF1">
    <property type="entry name" value="6-PHOSPHOGLUCONOLACTONASE"/>
    <property type="match status" value="1"/>
</dbReference>
<dbReference type="GO" id="GO:0006006">
    <property type="term" value="P:glucose metabolic process"/>
    <property type="evidence" value="ECO:0007669"/>
    <property type="project" value="UniProtKB-KW"/>
</dbReference>
<dbReference type="PANTHER" id="PTHR30344">
    <property type="entry name" value="6-PHOSPHOGLUCONOLACTONASE-RELATED"/>
    <property type="match status" value="1"/>
</dbReference>
<dbReference type="RefSeq" id="WP_084446929.1">
    <property type="nucleotide sequence ID" value="NZ_FWWW01000085.1"/>
</dbReference>
<name>A0A1W1VZ31_9BACT</name>
<dbReference type="Proteomes" id="UP000192266">
    <property type="component" value="Unassembled WGS sequence"/>
</dbReference>
<dbReference type="InterPro" id="IPR050282">
    <property type="entry name" value="Cycloisomerase_2"/>
</dbReference>
<reference evidence="2 3" key="1">
    <citation type="submission" date="2017-04" db="EMBL/GenBank/DDBJ databases">
        <authorList>
            <person name="Afonso C.L."/>
            <person name="Miller P.J."/>
            <person name="Scott M.A."/>
            <person name="Spackman E."/>
            <person name="Goraichik I."/>
            <person name="Dimitrov K.M."/>
            <person name="Suarez D.L."/>
            <person name="Swayne D.E."/>
        </authorList>
    </citation>
    <scope>NUCLEOTIDE SEQUENCE [LARGE SCALE GENOMIC DNA]</scope>
    <source>
        <strain evidence="2 3">DSM 11622</strain>
    </source>
</reference>
<keyword evidence="3" id="KW-1185">Reference proteome</keyword>
<dbReference type="EMBL" id="FWWW01000085">
    <property type="protein sequence ID" value="SMB98596.1"/>
    <property type="molecule type" value="Genomic_DNA"/>
</dbReference>
<accession>A0A1W1VZ31</accession>
<organism evidence="2 3">
    <name type="scientific">Hymenobacter roseosalivarius DSM 11622</name>
    <dbReference type="NCBI Taxonomy" id="645990"/>
    <lineage>
        <taxon>Bacteria</taxon>
        <taxon>Pseudomonadati</taxon>
        <taxon>Bacteroidota</taxon>
        <taxon>Cytophagia</taxon>
        <taxon>Cytophagales</taxon>
        <taxon>Hymenobacteraceae</taxon>
        <taxon>Hymenobacter</taxon>
    </lineage>
</organism>
<proteinExistence type="predicted"/>
<evidence type="ECO:0000256" key="1">
    <source>
        <dbReference type="ARBA" id="ARBA00022526"/>
    </source>
</evidence>
<dbReference type="AlphaFoldDB" id="A0A1W1VZ31"/>
<protein>
    <recommendedName>
        <fullName evidence="4">Lipoprotein</fullName>
    </recommendedName>
</protein>
<dbReference type="InterPro" id="IPR015943">
    <property type="entry name" value="WD40/YVTN_repeat-like_dom_sf"/>
</dbReference>
<dbReference type="STRING" id="645990.SAMN00120144_3818"/>
<evidence type="ECO:0000313" key="3">
    <source>
        <dbReference type="Proteomes" id="UP000192266"/>
    </source>
</evidence>
<dbReference type="Gene3D" id="2.130.10.10">
    <property type="entry name" value="YVTN repeat-like/Quinoprotein amine dehydrogenase"/>
    <property type="match status" value="2"/>
</dbReference>
<dbReference type="SUPFAM" id="SSF75011">
    <property type="entry name" value="3-carboxy-cis,cis-mucoante lactonizing enzyme"/>
    <property type="match status" value="1"/>
</dbReference>
<gene>
    <name evidence="2" type="ORF">SAMN00120144_3818</name>
</gene>
<keyword evidence="1" id="KW-0313">Glucose metabolism</keyword>
<evidence type="ECO:0000313" key="2">
    <source>
        <dbReference type="EMBL" id="SMB98596.1"/>
    </source>
</evidence>
<keyword evidence="1" id="KW-0119">Carbohydrate metabolism</keyword>
<dbReference type="OrthoDB" id="9757809at2"/>
<evidence type="ECO:0008006" key="4">
    <source>
        <dbReference type="Google" id="ProtNLM"/>
    </source>
</evidence>
<dbReference type="PROSITE" id="PS51257">
    <property type="entry name" value="PROKAR_LIPOPROTEIN"/>
    <property type="match status" value="1"/>
</dbReference>